<dbReference type="SUPFAM" id="SSF52343">
    <property type="entry name" value="Ferredoxin reductase-like, C-terminal NADP-linked domain"/>
    <property type="match status" value="1"/>
</dbReference>
<evidence type="ECO:0000259" key="2">
    <source>
        <dbReference type="PROSITE" id="PS51085"/>
    </source>
</evidence>
<dbReference type="PROSITE" id="PS51384">
    <property type="entry name" value="FAD_FR"/>
    <property type="match status" value="1"/>
</dbReference>
<evidence type="ECO:0000259" key="3">
    <source>
        <dbReference type="PROSITE" id="PS51384"/>
    </source>
</evidence>
<feature type="domain" description="2Fe-2S ferredoxin-type" evidence="2">
    <location>
        <begin position="2"/>
        <end position="90"/>
    </location>
</feature>
<dbReference type="InterPro" id="IPR001041">
    <property type="entry name" value="2Fe-2S_ferredoxin-type"/>
</dbReference>
<dbReference type="InterPro" id="IPR036010">
    <property type="entry name" value="2Fe-2S_ferredoxin-like_sf"/>
</dbReference>
<accession>A0ABQ6A7M1</accession>
<reference evidence="5" key="1">
    <citation type="journal article" date="2019" name="Int. J. Syst. Evol. Microbiol.">
        <title>The Global Catalogue of Microorganisms (GCM) 10K type strain sequencing project: providing services to taxonomists for standard genome sequencing and annotation.</title>
        <authorList>
            <consortium name="The Broad Institute Genomics Platform"/>
            <consortium name="The Broad Institute Genome Sequencing Center for Infectious Disease"/>
            <person name="Wu L."/>
            <person name="Ma J."/>
        </authorList>
    </citation>
    <scope>NUCLEOTIDE SEQUENCE [LARGE SCALE GENOMIC DNA]</scope>
    <source>
        <strain evidence="5">NBRC 112502</strain>
    </source>
</reference>
<dbReference type="EMBL" id="BSOS01000073">
    <property type="protein sequence ID" value="GLR67871.1"/>
    <property type="molecule type" value="Genomic_DNA"/>
</dbReference>
<dbReference type="Pfam" id="PF00111">
    <property type="entry name" value="Fer2"/>
    <property type="match status" value="1"/>
</dbReference>
<dbReference type="Proteomes" id="UP001156641">
    <property type="component" value="Unassembled WGS sequence"/>
</dbReference>
<dbReference type="InterPro" id="IPR001433">
    <property type="entry name" value="OxRdtase_FAD/NAD-bd"/>
</dbReference>
<dbReference type="InterPro" id="IPR008333">
    <property type="entry name" value="Cbr1-like_FAD-bd_dom"/>
</dbReference>
<dbReference type="InterPro" id="IPR017927">
    <property type="entry name" value="FAD-bd_FR_type"/>
</dbReference>
<dbReference type="InterPro" id="IPR039261">
    <property type="entry name" value="FNR_nucleotide-bd"/>
</dbReference>
<dbReference type="PANTHER" id="PTHR47354:SF5">
    <property type="entry name" value="PROTEIN RFBI"/>
    <property type="match status" value="1"/>
</dbReference>
<dbReference type="PRINTS" id="PR00371">
    <property type="entry name" value="FPNCR"/>
</dbReference>
<dbReference type="Gene3D" id="3.10.20.30">
    <property type="match status" value="1"/>
</dbReference>
<protein>
    <submittedName>
        <fullName evidence="4">Toluate 1,2-dioxygenase electron transfer subunit</fullName>
    </submittedName>
</protein>
<dbReference type="SUPFAM" id="SSF63380">
    <property type="entry name" value="Riboflavin synthase domain-like"/>
    <property type="match status" value="1"/>
</dbReference>
<dbReference type="PROSITE" id="PS51085">
    <property type="entry name" value="2FE2S_FER_2"/>
    <property type="match status" value="1"/>
</dbReference>
<dbReference type="InterPro" id="IPR001709">
    <property type="entry name" value="Flavoprot_Pyr_Nucl_cyt_Rdtase"/>
</dbReference>
<evidence type="ECO:0000313" key="4">
    <source>
        <dbReference type="EMBL" id="GLR67871.1"/>
    </source>
</evidence>
<comment type="caution">
    <text evidence="4">The sequence shown here is derived from an EMBL/GenBank/DDBJ whole genome shotgun (WGS) entry which is preliminary data.</text>
</comment>
<feature type="domain" description="FAD-binding FR-type" evidence="3">
    <location>
        <begin position="98"/>
        <end position="203"/>
    </location>
</feature>
<organism evidence="4 5">
    <name type="scientific">Acidocella aquatica</name>
    <dbReference type="NCBI Taxonomy" id="1922313"/>
    <lineage>
        <taxon>Bacteria</taxon>
        <taxon>Pseudomonadati</taxon>
        <taxon>Pseudomonadota</taxon>
        <taxon>Alphaproteobacteria</taxon>
        <taxon>Acetobacterales</taxon>
        <taxon>Acidocellaceae</taxon>
        <taxon>Acidocella</taxon>
    </lineage>
</organism>
<dbReference type="CDD" id="cd00207">
    <property type="entry name" value="fer2"/>
    <property type="match status" value="1"/>
</dbReference>
<dbReference type="PANTHER" id="PTHR47354">
    <property type="entry name" value="NADH OXIDOREDUCTASE HCR"/>
    <property type="match status" value="1"/>
</dbReference>
<evidence type="ECO:0000313" key="5">
    <source>
        <dbReference type="Proteomes" id="UP001156641"/>
    </source>
</evidence>
<dbReference type="Gene3D" id="2.40.30.10">
    <property type="entry name" value="Translation factors"/>
    <property type="match status" value="1"/>
</dbReference>
<name>A0ABQ6A7M1_9PROT</name>
<dbReference type="RefSeq" id="WP_284258653.1">
    <property type="nucleotide sequence ID" value="NZ_BSOS01000073.1"/>
</dbReference>
<dbReference type="SUPFAM" id="SSF54292">
    <property type="entry name" value="2Fe-2S ferredoxin-like"/>
    <property type="match status" value="1"/>
</dbReference>
<dbReference type="Pfam" id="PF00175">
    <property type="entry name" value="NAD_binding_1"/>
    <property type="match status" value="1"/>
</dbReference>
<dbReference type="InterPro" id="IPR050415">
    <property type="entry name" value="MRET"/>
</dbReference>
<dbReference type="InterPro" id="IPR006058">
    <property type="entry name" value="2Fe2S_fd_BS"/>
</dbReference>
<dbReference type="Pfam" id="PF00970">
    <property type="entry name" value="FAD_binding_6"/>
    <property type="match status" value="1"/>
</dbReference>
<dbReference type="InterPro" id="IPR012675">
    <property type="entry name" value="Beta-grasp_dom_sf"/>
</dbReference>
<dbReference type="PROSITE" id="PS00197">
    <property type="entry name" value="2FE2S_FER_1"/>
    <property type="match status" value="1"/>
</dbReference>
<keyword evidence="5" id="KW-1185">Reference proteome</keyword>
<proteinExistence type="predicted"/>
<dbReference type="Gene3D" id="3.40.50.80">
    <property type="entry name" value="Nucleotide-binding domain of ferredoxin-NADP reductase (FNR) module"/>
    <property type="match status" value="1"/>
</dbReference>
<gene>
    <name evidence="4" type="primary">xylZ_1</name>
    <name evidence="4" type="ORF">GCM10010909_25520</name>
</gene>
<dbReference type="InterPro" id="IPR017938">
    <property type="entry name" value="Riboflavin_synthase-like_b-brl"/>
</dbReference>
<dbReference type="PRINTS" id="PR00410">
    <property type="entry name" value="PHEHYDRXLASE"/>
</dbReference>
<evidence type="ECO:0000256" key="1">
    <source>
        <dbReference type="ARBA" id="ARBA00034078"/>
    </source>
</evidence>
<sequence>MSEITLITRDGAKLNLAASATETVLEAAEAAGLFLPAMCHEGSCGLCSAQVTQGDYTLRGGPRAAAADGAIPLCLCMPQSALTIELPYPQSGISQHSVPTRTAVIAAIIRAGSGAVTLTLSLQPDPEFGTAADFTPGQYMEVTIPGTEIKRAYSLANLPNWDGTLEFLIRLQPGGAFSSWLAHTAKPGDILSLRGPAGRFVLDETSPRPRILVGGGCGFAPLLSMLRHLADFGDTQPTHLIFGANTEAELGVAAPLEALAAQLPNLTICCAVWHPQAGWNGFTGTAADALAQYLDGASVQPDIYLCGPPRLMEAVTRVANDRGIPPARIYSEQVQAR</sequence>
<comment type="cofactor">
    <cofactor evidence="1">
        <name>[2Fe-2S] cluster</name>
        <dbReference type="ChEBI" id="CHEBI:190135"/>
    </cofactor>
</comment>